<evidence type="ECO:0000313" key="2">
    <source>
        <dbReference type="Proteomes" id="UP001414441"/>
    </source>
</evidence>
<dbReference type="RefSeq" id="WP_347163618.1">
    <property type="nucleotide sequence ID" value="NZ_JBDLOB010000006.1"/>
</dbReference>
<reference evidence="1 2" key="1">
    <citation type="submission" date="2024-05" db="EMBL/GenBank/DDBJ databases">
        <title>Genome sequencing of Marine Estuary Bacteria, Pseudoalteromonas distincta strain FA, Psychrobacter proteolyticus strain EA, and Shewanella baltica strain CA.</title>
        <authorList>
            <person name="Dieffenbach S.A."/>
            <person name="Maclea K.S."/>
        </authorList>
    </citation>
    <scope>NUCLEOTIDE SEQUENCE [LARGE SCALE GENOMIC DNA]</scope>
    <source>
        <strain evidence="1 2">EA</strain>
    </source>
</reference>
<accession>A0ABV0D741</accession>
<dbReference type="Proteomes" id="UP001414441">
    <property type="component" value="Unassembled WGS sequence"/>
</dbReference>
<protein>
    <submittedName>
        <fullName evidence="1">Uncharacterized protein</fullName>
    </submittedName>
</protein>
<sequence>MSRSTLPLLDSSLYPQVWQQQTFTSPQALLLSMLSATLSREVTIDASAFTKQLLADDVYQEWINTTVFGRYLHRNFTAFYQQTEDSFNTDMPALFRQELVRHAQYLPLGQVLFFAGDMPKSVRQTKTLTTTVNPATAIINAQKMSHNLAQKLTVNTSKLIINQITITGKQVLGFAIRHNKRTSERLRNEVLILDFQDLRLVNEQAIEDIKKSNIDDSILLRSYELR</sequence>
<gene>
    <name evidence="1" type="ORF">ABFV72_10735</name>
</gene>
<organism evidence="1 2">
    <name type="scientific">Psychrobacter proteolyticus</name>
    <dbReference type="NCBI Taxonomy" id="147825"/>
    <lineage>
        <taxon>Bacteria</taxon>
        <taxon>Pseudomonadati</taxon>
        <taxon>Pseudomonadota</taxon>
        <taxon>Gammaproteobacteria</taxon>
        <taxon>Moraxellales</taxon>
        <taxon>Moraxellaceae</taxon>
        <taxon>Psychrobacter</taxon>
    </lineage>
</organism>
<dbReference type="EMBL" id="JBDLOB010000006">
    <property type="protein sequence ID" value="MEN8626485.1"/>
    <property type="molecule type" value="Genomic_DNA"/>
</dbReference>
<name>A0ABV0D741_9GAMM</name>
<proteinExistence type="predicted"/>
<keyword evidence="2" id="KW-1185">Reference proteome</keyword>
<comment type="caution">
    <text evidence="1">The sequence shown here is derived from an EMBL/GenBank/DDBJ whole genome shotgun (WGS) entry which is preliminary data.</text>
</comment>
<evidence type="ECO:0000313" key="1">
    <source>
        <dbReference type="EMBL" id="MEN8626485.1"/>
    </source>
</evidence>